<gene>
    <name evidence="2" type="ORF">FC07_GL002242</name>
</gene>
<dbReference type="Pfam" id="PF00148">
    <property type="entry name" value="Oxidored_nitro"/>
    <property type="match status" value="1"/>
</dbReference>
<sequence>MKHTAQIISTYSCDTSGVGSALYELGGMTVMHDAGGYAGIYSTHDEPRWYEMDSMIFISGLTETQAILGDDSKFINDTIETAQRLHPKFIALGGSPIPMVVGTDFPALAREVEHATGIMTFGFDTNGMNSYISGDNLAFAELAKRVCQAEVPKSTTFSVNLLGVTPLDFSLNGTVQAMEQALTDRGVKIQSNWAMGGTLEDIEQAGAAHVNLVVSAGGLLAAKVLQKRFGIPYVIGIPYGKAFTDKLVSALHQAAETGTSTSLCQPHPDNKTIIIGESVNRLTLVNAFYDATGAGATVLCPVDAAPELLSKGCLPACDEDELKPFLNDATTIIADPMYQPICPETARFISLPHEAFSGRVNHGKMRNLVTEFEDFQAEIQG</sequence>
<dbReference type="SUPFAM" id="SSF53807">
    <property type="entry name" value="Helical backbone' metal receptor"/>
    <property type="match status" value="1"/>
</dbReference>
<dbReference type="PANTHER" id="PTHR42956:SF1">
    <property type="entry name" value="NITROGENASE IRON-MOLYBDENUM COFACTOR BIOSYNTHESIS PROTEIN NIFE"/>
    <property type="match status" value="1"/>
</dbReference>
<dbReference type="InterPro" id="IPR000510">
    <property type="entry name" value="Nase/OxRdtase_comp1"/>
</dbReference>
<dbReference type="Proteomes" id="UP000051461">
    <property type="component" value="Unassembled WGS sequence"/>
</dbReference>
<dbReference type="InterPro" id="IPR049939">
    <property type="entry name" value="NifE-like"/>
</dbReference>
<comment type="caution">
    <text evidence="2">The sequence shown here is derived from an EMBL/GenBank/DDBJ whole genome shotgun (WGS) entry which is preliminary data.</text>
</comment>
<evidence type="ECO:0000259" key="1">
    <source>
        <dbReference type="Pfam" id="PF00148"/>
    </source>
</evidence>
<proteinExistence type="predicted"/>
<dbReference type="RefSeq" id="WP_057904105.1">
    <property type="nucleotide sequence ID" value="NZ_AZDA01000034.1"/>
</dbReference>
<keyword evidence="3" id="KW-1185">Reference proteome</keyword>
<evidence type="ECO:0000313" key="3">
    <source>
        <dbReference type="Proteomes" id="UP000051461"/>
    </source>
</evidence>
<dbReference type="EMBL" id="AZDA01000034">
    <property type="protein sequence ID" value="KRK39840.1"/>
    <property type="molecule type" value="Genomic_DNA"/>
</dbReference>
<dbReference type="OrthoDB" id="3199475at2"/>
<accession>A0A0R1H037</accession>
<dbReference type="PANTHER" id="PTHR42956">
    <property type="entry name" value="NITROGENASE IRON-MOLYBDENUM COFACTOR BIOSYNTHESIS PROTEIN NIFE"/>
    <property type="match status" value="1"/>
</dbReference>
<organism evidence="2 3">
    <name type="scientific">Loigolactobacillus bifermentans DSM 20003</name>
    <dbReference type="NCBI Taxonomy" id="1423726"/>
    <lineage>
        <taxon>Bacteria</taxon>
        <taxon>Bacillati</taxon>
        <taxon>Bacillota</taxon>
        <taxon>Bacilli</taxon>
        <taxon>Lactobacillales</taxon>
        <taxon>Lactobacillaceae</taxon>
        <taxon>Loigolactobacillus</taxon>
    </lineage>
</organism>
<dbReference type="STRING" id="1423726.FC07_GL002242"/>
<name>A0A0R1H037_9LACO</name>
<protein>
    <recommendedName>
        <fullName evidence="1">Nitrogenase/oxidoreductase component 1 domain-containing protein</fullName>
    </recommendedName>
</protein>
<dbReference type="Gene3D" id="3.40.50.1980">
    <property type="entry name" value="Nitrogenase molybdenum iron protein domain"/>
    <property type="match status" value="2"/>
</dbReference>
<dbReference type="GO" id="GO:0016491">
    <property type="term" value="F:oxidoreductase activity"/>
    <property type="evidence" value="ECO:0007669"/>
    <property type="project" value="InterPro"/>
</dbReference>
<evidence type="ECO:0000313" key="2">
    <source>
        <dbReference type="EMBL" id="KRK39840.1"/>
    </source>
</evidence>
<reference evidence="2 3" key="1">
    <citation type="journal article" date="2015" name="Genome Announc.">
        <title>Expanding the biotechnology potential of lactobacilli through comparative genomics of 213 strains and associated genera.</title>
        <authorList>
            <person name="Sun Z."/>
            <person name="Harris H.M."/>
            <person name="McCann A."/>
            <person name="Guo C."/>
            <person name="Argimon S."/>
            <person name="Zhang W."/>
            <person name="Yang X."/>
            <person name="Jeffery I.B."/>
            <person name="Cooney J.C."/>
            <person name="Kagawa T.F."/>
            <person name="Liu W."/>
            <person name="Song Y."/>
            <person name="Salvetti E."/>
            <person name="Wrobel A."/>
            <person name="Rasinkangas P."/>
            <person name="Parkhill J."/>
            <person name="Rea M.C."/>
            <person name="O'Sullivan O."/>
            <person name="Ritari J."/>
            <person name="Douillard F.P."/>
            <person name="Paul Ross R."/>
            <person name="Yang R."/>
            <person name="Briner A.E."/>
            <person name="Felis G.E."/>
            <person name="de Vos W.M."/>
            <person name="Barrangou R."/>
            <person name="Klaenhammer T.R."/>
            <person name="Caufield P.W."/>
            <person name="Cui Y."/>
            <person name="Zhang H."/>
            <person name="O'Toole P.W."/>
        </authorList>
    </citation>
    <scope>NUCLEOTIDE SEQUENCE [LARGE SCALE GENOMIC DNA]</scope>
    <source>
        <strain evidence="2 3">DSM 20003</strain>
    </source>
</reference>
<dbReference type="AlphaFoldDB" id="A0A0R1H037"/>
<feature type="domain" description="Nitrogenase/oxidoreductase component 1" evidence="1">
    <location>
        <begin position="53"/>
        <end position="256"/>
    </location>
</feature>
<dbReference type="PATRIC" id="fig|1423726.3.peg.2328"/>